<dbReference type="EMBL" id="LR901957">
    <property type="protein sequence ID" value="CAD7249679.1"/>
    <property type="molecule type" value="Genomic_DNA"/>
</dbReference>
<keyword evidence="7 14" id="KW-0472">Membrane</keyword>
<evidence type="ECO:0000256" key="7">
    <source>
        <dbReference type="ARBA" id="ARBA00023136"/>
    </source>
</evidence>
<evidence type="ECO:0000256" key="11">
    <source>
        <dbReference type="ARBA" id="ARBA00040821"/>
    </source>
</evidence>
<keyword evidence="16" id="KW-1185">Reference proteome</keyword>
<evidence type="ECO:0000256" key="14">
    <source>
        <dbReference type="SAM" id="Phobius"/>
    </source>
</evidence>
<evidence type="ECO:0000256" key="9">
    <source>
        <dbReference type="ARBA" id="ARBA00023170"/>
    </source>
</evidence>
<evidence type="ECO:0000256" key="10">
    <source>
        <dbReference type="ARBA" id="ARBA00023180"/>
    </source>
</evidence>
<evidence type="ECO:0000256" key="3">
    <source>
        <dbReference type="ARBA" id="ARBA00010532"/>
    </source>
</evidence>
<dbReference type="InterPro" id="IPR002159">
    <property type="entry name" value="CD36_fam"/>
</dbReference>
<dbReference type="EMBL" id="CAJPEV010002440">
    <property type="protein sequence ID" value="CAG0896884.1"/>
    <property type="molecule type" value="Genomic_DNA"/>
</dbReference>
<reference evidence="15" key="1">
    <citation type="submission" date="2020-11" db="EMBL/GenBank/DDBJ databases">
        <authorList>
            <person name="Tran Van P."/>
        </authorList>
    </citation>
    <scope>NUCLEOTIDE SEQUENCE</scope>
</reference>
<comment type="subcellular location">
    <subcellularLocation>
        <location evidence="2">Cell membrane</location>
        <topology evidence="2">Multi-pass membrane protein</topology>
    </subcellularLocation>
    <subcellularLocation>
        <location evidence="1">Membrane</location>
        <location evidence="1">Caveola</location>
        <topology evidence="1">Multi-pass membrane protein</topology>
    </subcellularLocation>
</comment>
<keyword evidence="10" id="KW-0325">Glycoprotein</keyword>
<proteinExistence type="inferred from homology"/>
<protein>
    <recommendedName>
        <fullName evidence="11">Scavenger receptor class B member 1</fullName>
    </recommendedName>
    <alternativeName>
        <fullName evidence="12">SR-BI</fullName>
    </alternativeName>
</protein>
<feature type="transmembrane region" description="Helical" evidence="14">
    <location>
        <begin position="655"/>
        <end position="677"/>
    </location>
</feature>
<evidence type="ECO:0000256" key="1">
    <source>
        <dbReference type="ARBA" id="ARBA00004189"/>
    </source>
</evidence>
<evidence type="ECO:0000256" key="13">
    <source>
        <dbReference type="SAM" id="MobiDB-lite"/>
    </source>
</evidence>
<keyword evidence="6 14" id="KW-1133">Transmembrane helix</keyword>
<sequence length="683" mass="77755">MSNLGLIAEGAAGVIGFRSEFLNQQQIDKMKGLITRNWFPWIIAMLGLFEASQLVEGMEAWNDPLRFYPRPISTKMKFWFFNVTNPQEFMDGNGPLNLVEIGPYVFREVLEKNVTGTFGNGTVEYYETKTFFFVEEESVGNQSELITTINAPVLGFIAGLVKLDNPIMNIVLPLLEEIIMHYPEGRAFVTKTVEELLFKGYYLPFIEDVASFLIMNLTLSEEFVQDILSQLLPPDMWDFHFAFYRDIARNGTVDGPYLVGTGEDDPSDFGRIHLWHGESMHYMEPWSSEECNAINGTDGTVFPPFVDTETLLYTFGNMEHGSVWDFGQRINKHHEIECNFLSPADPFTSDMRNTRKSEAFLDIVSFFTLTLLHLQKFVRRTNAFVSTTNASELAFSMSLNVLTRTGFLLRARKRLQTNVKVRPFEDYDTFKNIPEMEIPVFWAEEGNMEHGSVWDFGQRINKHHEIECNFLSPADPFTSDMRNTRKSEAFLDIVSCFTLTLLHLQKFVRRTNAFASKTNASELAFSMSLNVLTVTGKQFIMSSPHFYVPEGAGDNGFNASLIHGIAPLKDLHENFIDIEPRTGFLLRVRKRLQTNVKVRPFEDYDTFKNIPEMEIPVFWAEESTEEDQGKERRRRPRPPSGGGGGIGNGAISREVGIGVGCAVLGLTLLASATYCYCKRKHRT</sequence>
<evidence type="ECO:0000313" key="15">
    <source>
        <dbReference type="EMBL" id="CAD7249679.1"/>
    </source>
</evidence>
<dbReference type="AlphaFoldDB" id="A0A7R9A8Y9"/>
<evidence type="ECO:0000256" key="5">
    <source>
        <dbReference type="ARBA" id="ARBA00022692"/>
    </source>
</evidence>
<comment type="similarity">
    <text evidence="3">Belongs to the CD36 family.</text>
</comment>
<dbReference type="PANTHER" id="PTHR11923:SF110">
    <property type="entry name" value="SCAVENGER RECEPTOR CLASS B MEMBER 1"/>
    <property type="match status" value="1"/>
</dbReference>
<keyword evidence="4" id="KW-1003">Cell membrane</keyword>
<keyword evidence="5 14" id="KW-0812">Transmembrane</keyword>
<evidence type="ECO:0000256" key="6">
    <source>
        <dbReference type="ARBA" id="ARBA00022989"/>
    </source>
</evidence>
<gene>
    <name evidence="15" type="ORF">DSTB1V02_LOCUS9467</name>
</gene>
<accession>A0A7R9A8Y9</accession>
<evidence type="ECO:0000256" key="12">
    <source>
        <dbReference type="ARBA" id="ARBA00042244"/>
    </source>
</evidence>
<dbReference type="GO" id="GO:0016020">
    <property type="term" value="C:membrane"/>
    <property type="evidence" value="ECO:0007669"/>
    <property type="project" value="UniProtKB-SubCell"/>
</dbReference>
<dbReference type="GO" id="GO:0005044">
    <property type="term" value="F:scavenger receptor activity"/>
    <property type="evidence" value="ECO:0007669"/>
    <property type="project" value="TreeGrafter"/>
</dbReference>
<dbReference type="Pfam" id="PF01130">
    <property type="entry name" value="CD36"/>
    <property type="match status" value="3"/>
</dbReference>
<evidence type="ECO:0000256" key="8">
    <source>
        <dbReference type="ARBA" id="ARBA00023157"/>
    </source>
</evidence>
<dbReference type="GO" id="GO:0005737">
    <property type="term" value="C:cytoplasm"/>
    <property type="evidence" value="ECO:0007669"/>
    <property type="project" value="TreeGrafter"/>
</dbReference>
<evidence type="ECO:0000313" key="16">
    <source>
        <dbReference type="Proteomes" id="UP000677054"/>
    </source>
</evidence>
<keyword evidence="9" id="KW-0675">Receptor</keyword>
<feature type="region of interest" description="Disordered" evidence="13">
    <location>
        <begin position="621"/>
        <end position="648"/>
    </location>
</feature>
<organism evidence="15">
    <name type="scientific">Darwinula stevensoni</name>
    <dbReference type="NCBI Taxonomy" id="69355"/>
    <lineage>
        <taxon>Eukaryota</taxon>
        <taxon>Metazoa</taxon>
        <taxon>Ecdysozoa</taxon>
        <taxon>Arthropoda</taxon>
        <taxon>Crustacea</taxon>
        <taxon>Oligostraca</taxon>
        <taxon>Ostracoda</taxon>
        <taxon>Podocopa</taxon>
        <taxon>Podocopida</taxon>
        <taxon>Darwinulocopina</taxon>
        <taxon>Darwinuloidea</taxon>
        <taxon>Darwinulidae</taxon>
        <taxon>Darwinula</taxon>
    </lineage>
</organism>
<name>A0A7R9A8Y9_9CRUS</name>
<evidence type="ECO:0000256" key="2">
    <source>
        <dbReference type="ARBA" id="ARBA00004651"/>
    </source>
</evidence>
<dbReference type="PANTHER" id="PTHR11923">
    <property type="entry name" value="SCAVENGER RECEPTOR CLASS B TYPE-1 SR-B1"/>
    <property type="match status" value="1"/>
</dbReference>
<dbReference type="OrthoDB" id="10024078at2759"/>
<dbReference type="Proteomes" id="UP000677054">
    <property type="component" value="Unassembled WGS sequence"/>
</dbReference>
<evidence type="ECO:0000256" key="4">
    <source>
        <dbReference type="ARBA" id="ARBA00022475"/>
    </source>
</evidence>
<keyword evidence="8" id="KW-1015">Disulfide bond</keyword>
<dbReference type="PRINTS" id="PR01609">
    <property type="entry name" value="CD36FAMILY"/>
</dbReference>